<organism evidence="1 2">
    <name type="scientific">uncultured phage cr271_1</name>
    <dbReference type="NCBI Taxonomy" id="2772078"/>
    <lineage>
        <taxon>Viruses</taxon>
        <taxon>Duplodnaviria</taxon>
        <taxon>Heunggongvirae</taxon>
        <taxon>Uroviricota</taxon>
        <taxon>Caudoviricetes</taxon>
        <taxon>Crassvirales</taxon>
        <taxon>Intestiviridae</taxon>
        <taxon>Obtuvirinae</taxon>
        <taxon>Hacihdavirus</taxon>
        <taxon>Hacihdavirus animalis</taxon>
    </lineage>
</organism>
<protein>
    <submittedName>
        <fullName evidence="1">Uncharacterized protein</fullName>
    </submittedName>
</protein>
<proteinExistence type="predicted"/>
<dbReference type="Proteomes" id="UP000593898">
    <property type="component" value="Segment"/>
</dbReference>
<dbReference type="KEGG" id="vg:65130528"/>
<dbReference type="GeneID" id="65130528"/>
<dbReference type="EMBL" id="MT774394">
    <property type="protein sequence ID" value="QOR59912.1"/>
    <property type="molecule type" value="Genomic_DNA"/>
</dbReference>
<sequence>MVHHHLLVNNLINTSLANHIRLTREVSIVNKINSEVRPYKRDNQPRYYPRSKHTYNSYTQGDAVRILSSHFP</sequence>
<accession>A0A7M1S123</accession>
<reference evidence="1 2" key="1">
    <citation type="submission" date="2020-07" db="EMBL/GenBank/DDBJ databases">
        <title>Taxonomic proposal: Crassvirales, a new order of highly abundant and diverse bacterial viruses.</title>
        <authorList>
            <person name="Shkoporov A.N."/>
            <person name="Stockdale S.R."/>
            <person name="Guerin E."/>
            <person name="Ross R.P."/>
            <person name="Hill C."/>
        </authorList>
    </citation>
    <scope>NUCLEOTIDE SEQUENCE [LARGE SCALE GENOMIC DNA]</scope>
</reference>
<evidence type="ECO:0000313" key="2">
    <source>
        <dbReference type="Proteomes" id="UP000593898"/>
    </source>
</evidence>
<evidence type="ECO:0000313" key="1">
    <source>
        <dbReference type="EMBL" id="QOR59912.1"/>
    </source>
</evidence>
<name>A0A7M1S123_9CAUD</name>
<dbReference type="RefSeq" id="YP_010112070.1">
    <property type="nucleotide sequence ID" value="NC_055887.1"/>
</dbReference>
<keyword evidence="2" id="KW-1185">Reference proteome</keyword>